<accession>A0A970B913</accession>
<keyword evidence="4" id="KW-1185">Reference proteome</keyword>
<evidence type="ECO:0000313" key="4">
    <source>
        <dbReference type="Proteomes" id="UP000653472"/>
    </source>
</evidence>
<dbReference type="Proteomes" id="UP000653472">
    <property type="component" value="Unassembled WGS sequence"/>
</dbReference>
<dbReference type="AlphaFoldDB" id="A0A970B913"/>
<dbReference type="PANTHER" id="PTHR28283:SF1">
    <property type="entry name" value="3',5'-CYCLIC-NUCLEOTIDE PHOSPHODIESTERASE 1"/>
    <property type="match status" value="1"/>
</dbReference>
<proteinExistence type="inferred from homology"/>
<evidence type="ECO:0000313" key="3">
    <source>
        <dbReference type="EMBL" id="NKF22839.1"/>
    </source>
</evidence>
<dbReference type="EMBL" id="JAAVXB010000005">
    <property type="protein sequence ID" value="NKF22839.1"/>
    <property type="molecule type" value="Genomic_DNA"/>
</dbReference>
<keyword evidence="1" id="KW-0114">cAMP</keyword>
<dbReference type="InterPro" id="IPR000396">
    <property type="entry name" value="Pdiesterase2"/>
</dbReference>
<evidence type="ECO:0000256" key="1">
    <source>
        <dbReference type="PIRNR" id="PIRNR000962"/>
    </source>
</evidence>
<dbReference type="PIRSF" id="PIRSF000962">
    <property type="entry name" value="Cyc_nuc_PDEase"/>
    <property type="match status" value="1"/>
</dbReference>
<dbReference type="PANTHER" id="PTHR28283">
    <property type="entry name" value="3',5'-CYCLIC-NUCLEOTIDE PHOSPHODIESTERASE 1"/>
    <property type="match status" value="1"/>
</dbReference>
<dbReference type="PRINTS" id="PR00388">
    <property type="entry name" value="PDIESTERASE2"/>
</dbReference>
<dbReference type="Pfam" id="PF02112">
    <property type="entry name" value="PDEase_II"/>
    <property type="match status" value="1"/>
</dbReference>
<comment type="caution">
    <text evidence="3">The sequence shown here is derived from an EMBL/GenBank/DDBJ whole genome shotgun (WGS) entry which is preliminary data.</text>
</comment>
<keyword evidence="2" id="KW-0732">Signal</keyword>
<evidence type="ECO:0000256" key="2">
    <source>
        <dbReference type="SAM" id="SignalP"/>
    </source>
</evidence>
<keyword evidence="1" id="KW-0378">Hydrolase</keyword>
<reference evidence="3" key="1">
    <citation type="submission" date="2020-03" db="EMBL/GenBank/DDBJ databases">
        <title>Solimonas marina sp. nov., isolated from deep seawater of the Pacific Ocean.</title>
        <authorList>
            <person name="Liu X."/>
            <person name="Lai Q."/>
            <person name="Sun F."/>
            <person name="Gai Y."/>
            <person name="Li G."/>
            <person name="Shao Z."/>
        </authorList>
    </citation>
    <scope>NUCLEOTIDE SEQUENCE</scope>
    <source>
        <strain evidence="3">C16B3</strain>
    </source>
</reference>
<dbReference type="CDD" id="cd07735">
    <property type="entry name" value="class_II_PDE_MBL-fold"/>
    <property type="match status" value="1"/>
</dbReference>
<name>A0A970B913_9GAMM</name>
<protein>
    <submittedName>
        <fullName evidence="3">3',5'-cyclic-nucleotide phosphodiesterase</fullName>
    </submittedName>
</protein>
<dbReference type="InterPro" id="IPR036866">
    <property type="entry name" value="RibonucZ/Hydroxyglut_hydro"/>
</dbReference>
<sequence length="326" mass="35243">MVLAALLLGTAGRASAADFDLVALGVDGGLQNGNLSAWLVRADGEPRYLALDAGTLLSGIDVALQHGAFDDRKPDPALTPAGDVLRNAIAGYFVSHAHLDHVAGLLVDATDDSPKPIYGLASTLAVLSRDYFNWDAWPNFADRGTTPALKQYTLRDEPPGQWFAVDGTSLRAALYPLTHDRVTSSMILLQHGGAYLAYFGDTGADTVQHSDRLQTIWKLLGPLQKRGALKGMLIECSYPDRVDDAHLYGHLNPAWLLRELQRFEQAAGGAGSLRGLDVVVTHIKPSLRRATDPRREIADQLRAGNTLGLHFHFAQQGDLLKLPSAE</sequence>
<dbReference type="GO" id="GO:0004115">
    <property type="term" value="F:3',5'-cyclic-AMP phosphodiesterase activity"/>
    <property type="evidence" value="ECO:0007669"/>
    <property type="project" value="UniProtKB-UniRule"/>
</dbReference>
<feature type="signal peptide" evidence="2">
    <location>
        <begin position="1"/>
        <end position="16"/>
    </location>
</feature>
<dbReference type="SUPFAM" id="SSF56281">
    <property type="entry name" value="Metallo-hydrolase/oxidoreductase"/>
    <property type="match status" value="1"/>
</dbReference>
<dbReference type="GO" id="GO:0047555">
    <property type="term" value="F:3',5'-cyclic-GMP phosphodiesterase activity"/>
    <property type="evidence" value="ECO:0007669"/>
    <property type="project" value="TreeGrafter"/>
</dbReference>
<gene>
    <name evidence="3" type="ORF">G7Y82_10965</name>
</gene>
<feature type="chain" id="PRO_5037447704" evidence="2">
    <location>
        <begin position="17"/>
        <end position="326"/>
    </location>
</feature>
<organism evidence="3 4">
    <name type="scientific">Solimonas marina</name>
    <dbReference type="NCBI Taxonomy" id="2714601"/>
    <lineage>
        <taxon>Bacteria</taxon>
        <taxon>Pseudomonadati</taxon>
        <taxon>Pseudomonadota</taxon>
        <taxon>Gammaproteobacteria</taxon>
        <taxon>Nevskiales</taxon>
        <taxon>Nevskiaceae</taxon>
        <taxon>Solimonas</taxon>
    </lineage>
</organism>
<dbReference type="GO" id="GO:1902660">
    <property type="term" value="P:negative regulation of glucose mediated signaling pathway"/>
    <property type="evidence" value="ECO:0007669"/>
    <property type="project" value="TreeGrafter"/>
</dbReference>
<dbReference type="Gene3D" id="3.60.15.10">
    <property type="entry name" value="Ribonuclease Z/Hydroxyacylglutathione hydrolase-like"/>
    <property type="match status" value="1"/>
</dbReference>
<dbReference type="GO" id="GO:0006198">
    <property type="term" value="P:cAMP catabolic process"/>
    <property type="evidence" value="ECO:0007669"/>
    <property type="project" value="UniProtKB-UniRule"/>
</dbReference>
<comment type="similarity">
    <text evidence="1">Belongs to the cyclic nucleotide phosphodiesterase class-II family.</text>
</comment>